<evidence type="ECO:0000259" key="1">
    <source>
        <dbReference type="Pfam" id="PF10263"/>
    </source>
</evidence>
<protein>
    <submittedName>
        <fullName evidence="2">SprT domain-containing protein</fullName>
    </submittedName>
</protein>
<feature type="domain" description="SprT-like" evidence="1">
    <location>
        <begin position="68"/>
        <end position="170"/>
    </location>
</feature>
<accession>A0A628Z9P5</accession>
<comment type="caution">
    <text evidence="2">The sequence shown here is derived from an EMBL/GenBank/DDBJ whole genome shotgun (WGS) entry which is preliminary data.</text>
</comment>
<evidence type="ECO:0000313" key="2">
    <source>
        <dbReference type="EMBL" id="EDF6615997.1"/>
    </source>
</evidence>
<dbReference type="GO" id="GO:0006950">
    <property type="term" value="P:response to stress"/>
    <property type="evidence" value="ECO:0007669"/>
    <property type="project" value="UniProtKB-ARBA"/>
</dbReference>
<sequence>MRCGQAGSCTACRSPTCSATIRPRCASSISRPLCGSWIRSTKPARKGEIVKALKSTASPTIQAYGELQAAFEHYNAALFDGQLPHCLITMQREKRTYGYFSSRRFANRHEKTMTDEIAMNPSYFGVVPLLEILQTLVHEMAHAWQFHFGEPGRRGYHNKEWADKMEAIGLMPSDTGKPGGKKTGEKMADYAIDGGPFMQATEALLKTDFRITWFDRHPPAGTEIAAIFGDADDGDDNDGGLIQPAPAGNKSNRDKYRCPCCGAQAWGKPGLKLLCGNDDCNAAPFELAIN</sequence>
<dbReference type="AlphaFoldDB" id="A0A628Z9P5"/>
<organism evidence="2">
    <name type="scientific">Salmonella newport</name>
    <dbReference type="NCBI Taxonomy" id="108619"/>
    <lineage>
        <taxon>Bacteria</taxon>
        <taxon>Pseudomonadati</taxon>
        <taxon>Pseudomonadota</taxon>
        <taxon>Gammaproteobacteria</taxon>
        <taxon>Enterobacterales</taxon>
        <taxon>Enterobacteriaceae</taxon>
        <taxon>Salmonella</taxon>
    </lineage>
</organism>
<reference evidence="2" key="1">
    <citation type="submission" date="2018-07" db="EMBL/GenBank/DDBJ databases">
        <authorList>
            <consortium name="PulseNet: The National Subtyping Network for Foodborne Disease Surveillance"/>
            <person name="Tarr C.L."/>
            <person name="Trees E."/>
            <person name="Katz L.S."/>
            <person name="Carleton-Romer H.A."/>
            <person name="Stroika S."/>
            <person name="Kucerova Z."/>
            <person name="Roache K.F."/>
            <person name="Sabol A.L."/>
            <person name="Besser J."/>
            <person name="Gerner-Smidt P."/>
        </authorList>
    </citation>
    <scope>NUCLEOTIDE SEQUENCE</scope>
    <source>
        <strain evidence="2">PNUSAS007861</strain>
    </source>
</reference>
<name>A0A628Z9P5_SALNE</name>
<dbReference type="EMBL" id="AAMBNR010000013">
    <property type="protein sequence ID" value="EDF6615997.1"/>
    <property type="molecule type" value="Genomic_DNA"/>
</dbReference>
<proteinExistence type="predicted"/>
<dbReference type="Pfam" id="PF10263">
    <property type="entry name" value="SprT-like"/>
    <property type="match status" value="1"/>
</dbReference>
<gene>
    <name evidence="2" type="ORF">B1B77_22385</name>
</gene>
<dbReference type="InterPro" id="IPR006640">
    <property type="entry name" value="SprT-like_domain"/>
</dbReference>